<feature type="transmembrane region" description="Helical" evidence="6">
    <location>
        <begin position="268"/>
        <end position="286"/>
    </location>
</feature>
<feature type="transmembrane region" description="Helical" evidence="6">
    <location>
        <begin position="16"/>
        <end position="37"/>
    </location>
</feature>
<keyword evidence="2" id="KW-1003">Cell membrane</keyword>
<dbReference type="EMBL" id="FPKU01000002">
    <property type="protein sequence ID" value="SFZ85377.1"/>
    <property type="molecule type" value="Genomic_DNA"/>
</dbReference>
<evidence type="ECO:0000313" key="9">
    <source>
        <dbReference type="Proteomes" id="UP000183447"/>
    </source>
</evidence>
<evidence type="ECO:0000313" key="8">
    <source>
        <dbReference type="EMBL" id="SFZ85377.1"/>
    </source>
</evidence>
<evidence type="ECO:0000256" key="1">
    <source>
        <dbReference type="ARBA" id="ARBA00004651"/>
    </source>
</evidence>
<feature type="transmembrane region" description="Helical" evidence="6">
    <location>
        <begin position="203"/>
        <end position="222"/>
    </location>
</feature>
<evidence type="ECO:0000256" key="6">
    <source>
        <dbReference type="SAM" id="Phobius"/>
    </source>
</evidence>
<evidence type="ECO:0000259" key="7">
    <source>
        <dbReference type="Pfam" id="PF00892"/>
    </source>
</evidence>
<gene>
    <name evidence="8" type="ORF">SAMN02983003_2539</name>
</gene>
<accession>A0A1K2HZM0</accession>
<dbReference type="Pfam" id="PF00892">
    <property type="entry name" value="EamA"/>
    <property type="match status" value="2"/>
</dbReference>
<feature type="transmembrane region" description="Helical" evidence="6">
    <location>
        <begin position="242"/>
        <end position="261"/>
    </location>
</feature>
<dbReference type="PANTHER" id="PTHR42920">
    <property type="entry name" value="OS03G0707200 PROTEIN-RELATED"/>
    <property type="match status" value="1"/>
</dbReference>
<reference evidence="8 9" key="1">
    <citation type="submission" date="2016-11" db="EMBL/GenBank/DDBJ databases">
        <authorList>
            <person name="Jaros S."/>
            <person name="Januszkiewicz K."/>
            <person name="Wedrychowicz H."/>
        </authorList>
    </citation>
    <scope>NUCLEOTIDE SEQUENCE [LARGE SCALE GENOMIC DNA]</scope>
    <source>
        <strain evidence="8 9">ATCC 23634</strain>
    </source>
</reference>
<dbReference type="InterPro" id="IPR051258">
    <property type="entry name" value="Diverse_Substrate_Transporter"/>
</dbReference>
<name>A0A1K2HZM0_9HYPH</name>
<feature type="domain" description="EamA" evidence="7">
    <location>
        <begin position="16"/>
        <end position="160"/>
    </location>
</feature>
<dbReference type="InterPro" id="IPR037185">
    <property type="entry name" value="EmrE-like"/>
</dbReference>
<feature type="transmembrane region" description="Helical" evidence="6">
    <location>
        <begin position="170"/>
        <end position="191"/>
    </location>
</feature>
<feature type="domain" description="EamA" evidence="7">
    <location>
        <begin position="173"/>
        <end position="307"/>
    </location>
</feature>
<comment type="subcellular location">
    <subcellularLocation>
        <location evidence="1">Cell membrane</location>
        <topology evidence="1">Multi-pass membrane protein</topology>
    </subcellularLocation>
</comment>
<dbReference type="SUPFAM" id="SSF103481">
    <property type="entry name" value="Multidrug resistance efflux transporter EmrE"/>
    <property type="match status" value="2"/>
</dbReference>
<dbReference type="AlphaFoldDB" id="A0A1K2HZM0"/>
<keyword evidence="3 6" id="KW-0812">Transmembrane</keyword>
<keyword evidence="5 6" id="KW-0472">Membrane</keyword>
<proteinExistence type="predicted"/>
<keyword evidence="9" id="KW-1185">Reference proteome</keyword>
<dbReference type="STRING" id="665118.SAMN02983003_2539"/>
<feature type="transmembrane region" description="Helical" evidence="6">
    <location>
        <begin position="49"/>
        <end position="68"/>
    </location>
</feature>
<dbReference type="OrthoDB" id="9813617at2"/>
<feature type="transmembrane region" description="Helical" evidence="6">
    <location>
        <begin position="144"/>
        <end position="164"/>
    </location>
</feature>
<feature type="transmembrane region" description="Helical" evidence="6">
    <location>
        <begin position="88"/>
        <end position="107"/>
    </location>
</feature>
<sequence length="315" mass="33243">MTAPAQPQSEPSRQTLGLVLAIAGAALFATKGIIVKLALAEGIDAVTTLAWRMLVSVPIFAGVGLWSWRQRARATGRGGTALPDRATLAKAGGVGVLGYYLASYFDFAALEYISAQLDRLILLTYPFFVVLFGVVLFRRKVTLPMVLALVLSYCGIMLIFLHDFRVAGDTVLLGSALALGSAIAYAGYQILAKPLIDRMGAQLFTSVAMSAAGVLVFAHFLLTHPISALAVTGYELSLMVGIGLFSTVLPAYCISWAIGLVGSERTAVVGNISPVATVGLAVLVLGEAFTPFHLAGTGLVLIGVWLFARRPRAKN</sequence>
<evidence type="ECO:0000256" key="5">
    <source>
        <dbReference type="ARBA" id="ARBA00023136"/>
    </source>
</evidence>
<dbReference type="InterPro" id="IPR000620">
    <property type="entry name" value="EamA_dom"/>
</dbReference>
<keyword evidence="4 6" id="KW-1133">Transmembrane helix</keyword>
<evidence type="ECO:0000256" key="4">
    <source>
        <dbReference type="ARBA" id="ARBA00022989"/>
    </source>
</evidence>
<evidence type="ECO:0000256" key="3">
    <source>
        <dbReference type="ARBA" id="ARBA00022692"/>
    </source>
</evidence>
<evidence type="ECO:0000256" key="2">
    <source>
        <dbReference type="ARBA" id="ARBA00022475"/>
    </source>
</evidence>
<protein>
    <submittedName>
        <fullName evidence="8">Permease of the drug/metabolite transporter (DMT) superfamily</fullName>
    </submittedName>
</protein>
<feature type="transmembrane region" description="Helical" evidence="6">
    <location>
        <begin position="292"/>
        <end position="308"/>
    </location>
</feature>
<organism evidence="8 9">
    <name type="scientific">Devosia enhydra</name>
    <dbReference type="NCBI Taxonomy" id="665118"/>
    <lineage>
        <taxon>Bacteria</taxon>
        <taxon>Pseudomonadati</taxon>
        <taxon>Pseudomonadota</taxon>
        <taxon>Alphaproteobacteria</taxon>
        <taxon>Hyphomicrobiales</taxon>
        <taxon>Devosiaceae</taxon>
        <taxon>Devosia</taxon>
    </lineage>
</organism>
<feature type="transmembrane region" description="Helical" evidence="6">
    <location>
        <begin position="119"/>
        <end position="137"/>
    </location>
</feature>
<dbReference type="PANTHER" id="PTHR42920:SF5">
    <property type="entry name" value="EAMA DOMAIN-CONTAINING PROTEIN"/>
    <property type="match status" value="1"/>
</dbReference>
<dbReference type="Proteomes" id="UP000183447">
    <property type="component" value="Unassembled WGS sequence"/>
</dbReference>
<dbReference type="GO" id="GO:0005886">
    <property type="term" value="C:plasma membrane"/>
    <property type="evidence" value="ECO:0007669"/>
    <property type="project" value="UniProtKB-SubCell"/>
</dbReference>
<dbReference type="RefSeq" id="WP_072343511.1">
    <property type="nucleotide sequence ID" value="NZ_FPKU01000002.1"/>
</dbReference>